<protein>
    <submittedName>
        <fullName evidence="1">Uncharacterized protein</fullName>
    </submittedName>
</protein>
<gene>
    <name evidence="1" type="ORF">HNR53_001397</name>
</gene>
<accession>A0A7X0HPX7</accession>
<dbReference type="Proteomes" id="UP000531594">
    <property type="component" value="Unassembled WGS sequence"/>
</dbReference>
<dbReference type="EMBL" id="JACHGK010000003">
    <property type="protein sequence ID" value="MBB6444788.1"/>
    <property type="molecule type" value="Genomic_DNA"/>
</dbReference>
<sequence>MNILSAFLSTLMIMGMKTAFFAGHIARWLKDLFRMPTLT</sequence>
<keyword evidence="2" id="KW-1185">Reference proteome</keyword>
<dbReference type="AlphaFoldDB" id="A0A7X0HPX7"/>
<organism evidence="1 2">
    <name type="scientific">Bacillus benzoevorans</name>
    <dbReference type="NCBI Taxonomy" id="1456"/>
    <lineage>
        <taxon>Bacteria</taxon>
        <taxon>Bacillati</taxon>
        <taxon>Bacillota</taxon>
        <taxon>Bacilli</taxon>
        <taxon>Bacillales</taxon>
        <taxon>Bacillaceae</taxon>
        <taxon>Bacillus</taxon>
    </lineage>
</organism>
<evidence type="ECO:0000313" key="1">
    <source>
        <dbReference type="EMBL" id="MBB6444788.1"/>
    </source>
</evidence>
<proteinExistence type="predicted"/>
<name>A0A7X0HPX7_9BACI</name>
<comment type="caution">
    <text evidence="1">The sequence shown here is derived from an EMBL/GenBank/DDBJ whole genome shotgun (WGS) entry which is preliminary data.</text>
</comment>
<evidence type="ECO:0000313" key="2">
    <source>
        <dbReference type="Proteomes" id="UP000531594"/>
    </source>
</evidence>
<reference evidence="1 2" key="1">
    <citation type="submission" date="2020-08" db="EMBL/GenBank/DDBJ databases">
        <title>Genomic Encyclopedia of Type Strains, Phase IV (KMG-IV): sequencing the most valuable type-strain genomes for metagenomic binning, comparative biology and taxonomic classification.</title>
        <authorList>
            <person name="Goeker M."/>
        </authorList>
    </citation>
    <scope>NUCLEOTIDE SEQUENCE [LARGE SCALE GENOMIC DNA]</scope>
    <source>
        <strain evidence="1 2">DSM 5391</strain>
    </source>
</reference>